<dbReference type="Pfam" id="PF02548">
    <property type="entry name" value="Pantoate_transf"/>
    <property type="match status" value="1"/>
</dbReference>
<dbReference type="AlphaFoldDB" id="A0A2K9P228"/>
<keyword evidence="5 7" id="KW-0808">Transferase</keyword>
<proteinExistence type="inferred from homology"/>
<keyword evidence="11" id="KW-0489">Methyltransferase</keyword>
<evidence type="ECO:0000256" key="6">
    <source>
        <dbReference type="ARBA" id="ARBA00056497"/>
    </source>
</evidence>
<evidence type="ECO:0000313" key="11">
    <source>
        <dbReference type="EMBL" id="AUO19315.1"/>
    </source>
</evidence>
<feature type="binding site" evidence="7 10">
    <location>
        <position position="121"/>
    </location>
    <ligand>
        <name>Mg(2+)</name>
        <dbReference type="ChEBI" id="CHEBI:18420"/>
    </ligand>
</feature>
<dbReference type="PANTHER" id="PTHR20881:SF0">
    <property type="entry name" value="3-METHYL-2-OXOBUTANOATE HYDROXYMETHYLTRANSFERASE"/>
    <property type="match status" value="1"/>
</dbReference>
<keyword evidence="4 7" id="KW-0566">Pantothenate biosynthesis</keyword>
<dbReference type="InterPro" id="IPR015813">
    <property type="entry name" value="Pyrv/PenolPyrv_kinase-like_dom"/>
</dbReference>
<keyword evidence="12" id="KW-1185">Reference proteome</keyword>
<dbReference type="SUPFAM" id="SSF51621">
    <property type="entry name" value="Phosphoenolpyruvate/pyruvate domain"/>
    <property type="match status" value="1"/>
</dbReference>
<dbReference type="Proteomes" id="UP000235589">
    <property type="component" value="Chromosome"/>
</dbReference>
<dbReference type="PIRSF" id="PIRSF000388">
    <property type="entry name" value="Pantoate_hydroxy_MeTrfase"/>
    <property type="match status" value="1"/>
</dbReference>
<dbReference type="RefSeq" id="WP_102365529.1">
    <property type="nucleotide sequence ID" value="NZ_CP020991.1"/>
</dbReference>
<dbReference type="EC" id="2.1.2.11" evidence="7"/>
<evidence type="ECO:0000256" key="7">
    <source>
        <dbReference type="HAMAP-Rule" id="MF_00156"/>
    </source>
</evidence>
<protein>
    <recommendedName>
        <fullName evidence="7">3-methyl-2-oxobutanoate hydroxymethyltransferase</fullName>
        <ecNumber evidence="7">2.1.2.11</ecNumber>
    </recommendedName>
    <alternativeName>
        <fullName evidence="7">Ketopantoate hydroxymethyltransferase</fullName>
        <shortName evidence="7">KPHMT</shortName>
    </alternativeName>
</protein>
<feature type="active site" description="Proton acceptor" evidence="7 8">
    <location>
        <position position="188"/>
    </location>
</feature>
<comment type="subunit">
    <text evidence="3 7">Homodecamer; pentamer of dimers.</text>
</comment>
<dbReference type="GeneID" id="98062562"/>
<dbReference type="EMBL" id="CP020991">
    <property type="protein sequence ID" value="AUO19315.1"/>
    <property type="molecule type" value="Genomic_DNA"/>
</dbReference>
<comment type="cofactor">
    <cofactor evidence="7 10">
        <name>Mg(2+)</name>
        <dbReference type="ChEBI" id="CHEBI:18420"/>
    </cofactor>
    <text evidence="7 10">Binds 1 Mg(2+) ion per subunit.</text>
</comment>
<evidence type="ECO:0000256" key="2">
    <source>
        <dbReference type="ARBA" id="ARBA00008676"/>
    </source>
</evidence>
<reference evidence="11 12" key="1">
    <citation type="submission" date="2017-04" db="EMBL/GenBank/DDBJ databases">
        <title>Monoglobus pectinilyticus 14 draft genome.</title>
        <authorList>
            <person name="Kim C."/>
            <person name="Rosendale D.I."/>
            <person name="Kelly W.J."/>
            <person name="Tannock G.W."/>
            <person name="Patchett M.L."/>
            <person name="Jordens J.Z."/>
        </authorList>
    </citation>
    <scope>NUCLEOTIDE SEQUENCE [LARGE SCALE GENOMIC DNA]</scope>
    <source>
        <strain evidence="11 12">14</strain>
    </source>
</reference>
<feature type="binding site" evidence="7 10">
    <location>
        <position position="89"/>
    </location>
    <ligand>
        <name>Mg(2+)</name>
        <dbReference type="ChEBI" id="CHEBI:18420"/>
    </ligand>
</feature>
<sequence length="268" mass="28208">MSKQTTNKPITTKIIKNMKGAEKISMLTAYDYSMAKLVDRAGIDMILVGDSLGNVMLGFDNTTHVTMSDMLHHTKSVARGAEHCMVVADMPFLSCHLGVYEAVKNAGALISEGNAGAVKLEGGTEVCEIIKAITDAGIPVVGHLGLTPQSVNQLGGFGVQAKTQDAADKLLEDAKAVEAAGAFCLVLECIPAELAKKVTDSLSIPTIGIGAGSDCDGQVLVLHDMLGMFDDYIPSFVKQFAQVGKEITAGVTSYISEVKNGSFPVLKK</sequence>
<keyword evidence="7 10" id="KW-0479">Metal-binding</keyword>
<evidence type="ECO:0000256" key="4">
    <source>
        <dbReference type="ARBA" id="ARBA00022655"/>
    </source>
</evidence>
<evidence type="ECO:0000256" key="10">
    <source>
        <dbReference type="PIRSR" id="PIRSR000388-3"/>
    </source>
</evidence>
<comment type="catalytic activity">
    <reaction evidence="7">
        <text>(6R)-5,10-methylene-5,6,7,8-tetrahydrofolate + 3-methyl-2-oxobutanoate + H2O = 2-dehydropantoate + (6S)-5,6,7,8-tetrahydrofolate</text>
        <dbReference type="Rhea" id="RHEA:11824"/>
        <dbReference type="ChEBI" id="CHEBI:11561"/>
        <dbReference type="ChEBI" id="CHEBI:11851"/>
        <dbReference type="ChEBI" id="CHEBI:15377"/>
        <dbReference type="ChEBI" id="CHEBI:15636"/>
        <dbReference type="ChEBI" id="CHEBI:57453"/>
        <dbReference type="EC" id="2.1.2.11"/>
    </reaction>
</comment>
<evidence type="ECO:0000256" key="3">
    <source>
        <dbReference type="ARBA" id="ARBA00011424"/>
    </source>
</evidence>
<dbReference type="HAMAP" id="MF_00156">
    <property type="entry name" value="PanB"/>
    <property type="match status" value="1"/>
</dbReference>
<dbReference type="GO" id="GO:0005737">
    <property type="term" value="C:cytoplasm"/>
    <property type="evidence" value="ECO:0007669"/>
    <property type="project" value="UniProtKB-SubCell"/>
</dbReference>
<dbReference type="GO" id="GO:0008168">
    <property type="term" value="F:methyltransferase activity"/>
    <property type="evidence" value="ECO:0007669"/>
    <property type="project" value="UniProtKB-KW"/>
</dbReference>
<dbReference type="FunFam" id="3.20.20.60:FF:000003">
    <property type="entry name" value="3-methyl-2-oxobutanoate hydroxymethyltransferase"/>
    <property type="match status" value="1"/>
</dbReference>
<evidence type="ECO:0000313" key="12">
    <source>
        <dbReference type="Proteomes" id="UP000235589"/>
    </source>
</evidence>
<dbReference type="GO" id="GO:0003864">
    <property type="term" value="F:3-methyl-2-oxobutanoate hydroxymethyltransferase activity"/>
    <property type="evidence" value="ECO:0007669"/>
    <property type="project" value="UniProtKB-UniRule"/>
</dbReference>
<feature type="binding site" evidence="7 10">
    <location>
        <position position="50"/>
    </location>
    <ligand>
        <name>Mg(2+)</name>
        <dbReference type="ChEBI" id="CHEBI:18420"/>
    </ligand>
</feature>
<evidence type="ECO:0000256" key="8">
    <source>
        <dbReference type="PIRSR" id="PIRSR000388-1"/>
    </source>
</evidence>
<comment type="subcellular location">
    <subcellularLocation>
        <location evidence="7">Cytoplasm</location>
    </subcellularLocation>
</comment>
<dbReference type="InterPro" id="IPR003700">
    <property type="entry name" value="Pantoate_hydroxy_MeTrfase"/>
</dbReference>
<accession>A0A2K9P228</accession>
<comment type="function">
    <text evidence="6 7">Catalyzes the reversible reaction in which hydroxymethyl group from 5,10-methylenetetrahydrofolate is transferred onto alpha-ketoisovalerate to form ketopantoate.</text>
</comment>
<dbReference type="KEGG" id="mpec:B9O19_01154"/>
<feature type="binding site" evidence="7 9">
    <location>
        <position position="89"/>
    </location>
    <ligand>
        <name>3-methyl-2-oxobutanoate</name>
        <dbReference type="ChEBI" id="CHEBI:11851"/>
    </ligand>
</feature>
<dbReference type="GO" id="GO:0015940">
    <property type="term" value="P:pantothenate biosynthetic process"/>
    <property type="evidence" value="ECO:0007669"/>
    <property type="project" value="UniProtKB-UniRule"/>
</dbReference>
<keyword evidence="7 10" id="KW-0460">Magnesium</keyword>
<dbReference type="GO" id="GO:0000287">
    <property type="term" value="F:magnesium ion binding"/>
    <property type="evidence" value="ECO:0007669"/>
    <property type="project" value="TreeGrafter"/>
</dbReference>
<dbReference type="Gene3D" id="3.20.20.60">
    <property type="entry name" value="Phosphoenolpyruvate-binding domains"/>
    <property type="match status" value="1"/>
</dbReference>
<dbReference type="UniPathway" id="UPA00028">
    <property type="reaction ID" value="UER00003"/>
</dbReference>
<dbReference type="PANTHER" id="PTHR20881">
    <property type="entry name" value="3-METHYL-2-OXOBUTANOATE HYDROXYMETHYLTRANSFERASE"/>
    <property type="match status" value="1"/>
</dbReference>
<dbReference type="OrthoDB" id="9781789at2"/>
<name>A0A2K9P228_9FIRM</name>
<evidence type="ECO:0000256" key="5">
    <source>
        <dbReference type="ARBA" id="ARBA00022679"/>
    </source>
</evidence>
<feature type="binding site" evidence="7 9">
    <location>
        <position position="119"/>
    </location>
    <ligand>
        <name>3-methyl-2-oxobutanoate</name>
        <dbReference type="ChEBI" id="CHEBI:11851"/>
    </ligand>
</feature>
<evidence type="ECO:0000256" key="9">
    <source>
        <dbReference type="PIRSR" id="PIRSR000388-2"/>
    </source>
</evidence>
<comment type="similarity">
    <text evidence="2 7">Belongs to the PanB family.</text>
</comment>
<comment type="pathway">
    <text evidence="1 7">Cofactor biosynthesis; (R)-pantothenate biosynthesis; (R)-pantoate from 3-methyl-2-oxobutanoate: step 1/2.</text>
</comment>
<dbReference type="GO" id="GO:0032259">
    <property type="term" value="P:methylation"/>
    <property type="evidence" value="ECO:0007669"/>
    <property type="project" value="UniProtKB-KW"/>
</dbReference>
<feature type="binding site" evidence="7 9">
    <location>
        <begin position="50"/>
        <end position="51"/>
    </location>
    <ligand>
        <name>3-methyl-2-oxobutanoate</name>
        <dbReference type="ChEBI" id="CHEBI:11851"/>
    </ligand>
</feature>
<organism evidence="11 12">
    <name type="scientific">Monoglobus pectinilyticus</name>
    <dbReference type="NCBI Taxonomy" id="1981510"/>
    <lineage>
        <taxon>Bacteria</taxon>
        <taxon>Bacillati</taxon>
        <taxon>Bacillota</taxon>
        <taxon>Clostridia</taxon>
        <taxon>Monoglobales</taxon>
        <taxon>Monoglobaceae</taxon>
        <taxon>Monoglobus</taxon>
    </lineage>
</organism>
<keyword evidence="7" id="KW-0963">Cytoplasm</keyword>
<evidence type="ECO:0000256" key="1">
    <source>
        <dbReference type="ARBA" id="ARBA00005033"/>
    </source>
</evidence>
<dbReference type="CDD" id="cd06557">
    <property type="entry name" value="KPHMT-like"/>
    <property type="match status" value="1"/>
</dbReference>
<dbReference type="NCBIfam" id="TIGR00222">
    <property type="entry name" value="panB"/>
    <property type="match status" value="1"/>
</dbReference>
<gene>
    <name evidence="7" type="primary">panB</name>
    <name evidence="11" type="ORF">B9O19_01154</name>
</gene>
<dbReference type="NCBIfam" id="NF001452">
    <property type="entry name" value="PRK00311.1"/>
    <property type="match status" value="1"/>
</dbReference>
<dbReference type="InterPro" id="IPR040442">
    <property type="entry name" value="Pyrv_kinase-like_dom_sf"/>
</dbReference>